<gene>
    <name evidence="2" type="ORF">ASPTUDRAFT_45140</name>
</gene>
<protein>
    <submittedName>
        <fullName evidence="2">Uncharacterized protein</fullName>
    </submittedName>
</protein>
<dbReference type="EMBL" id="KV878205">
    <property type="protein sequence ID" value="OJI81826.1"/>
    <property type="molecule type" value="Genomic_DNA"/>
</dbReference>
<dbReference type="AlphaFoldDB" id="A0A1L9MXS7"/>
<name>A0A1L9MXS7_ASPTC</name>
<dbReference type="VEuPathDB" id="FungiDB:ASPTUDRAFT_45140"/>
<evidence type="ECO:0000313" key="2">
    <source>
        <dbReference type="EMBL" id="OJI81826.1"/>
    </source>
</evidence>
<evidence type="ECO:0000256" key="1">
    <source>
        <dbReference type="SAM" id="MobiDB-lite"/>
    </source>
</evidence>
<proteinExistence type="predicted"/>
<evidence type="ECO:0000313" key="3">
    <source>
        <dbReference type="Proteomes" id="UP000184304"/>
    </source>
</evidence>
<organism evidence="2 3">
    <name type="scientific">Aspergillus tubingensis (strain CBS 134.48)</name>
    <dbReference type="NCBI Taxonomy" id="767770"/>
    <lineage>
        <taxon>Eukaryota</taxon>
        <taxon>Fungi</taxon>
        <taxon>Dikarya</taxon>
        <taxon>Ascomycota</taxon>
        <taxon>Pezizomycotina</taxon>
        <taxon>Eurotiomycetes</taxon>
        <taxon>Eurotiomycetidae</taxon>
        <taxon>Eurotiales</taxon>
        <taxon>Aspergillaceae</taxon>
        <taxon>Aspergillus</taxon>
        <taxon>Aspergillus subgen. Circumdati</taxon>
    </lineage>
</organism>
<reference evidence="3" key="1">
    <citation type="journal article" date="2017" name="Genome Biol.">
        <title>Comparative genomics reveals high biological diversity and specific adaptations in the industrially and medically important fungal genus Aspergillus.</title>
        <authorList>
            <person name="de Vries R.P."/>
            <person name="Riley R."/>
            <person name="Wiebenga A."/>
            <person name="Aguilar-Osorio G."/>
            <person name="Amillis S."/>
            <person name="Uchima C.A."/>
            <person name="Anderluh G."/>
            <person name="Asadollahi M."/>
            <person name="Askin M."/>
            <person name="Barry K."/>
            <person name="Battaglia E."/>
            <person name="Bayram O."/>
            <person name="Benocci T."/>
            <person name="Braus-Stromeyer S.A."/>
            <person name="Caldana C."/>
            <person name="Canovas D."/>
            <person name="Cerqueira G.C."/>
            <person name="Chen F."/>
            <person name="Chen W."/>
            <person name="Choi C."/>
            <person name="Clum A."/>
            <person name="Dos Santos R.A."/>
            <person name="Damasio A.R."/>
            <person name="Diallinas G."/>
            <person name="Emri T."/>
            <person name="Fekete E."/>
            <person name="Flipphi M."/>
            <person name="Freyberg S."/>
            <person name="Gallo A."/>
            <person name="Gournas C."/>
            <person name="Habgood R."/>
            <person name="Hainaut M."/>
            <person name="Harispe M.L."/>
            <person name="Henrissat B."/>
            <person name="Hilden K.S."/>
            <person name="Hope R."/>
            <person name="Hossain A."/>
            <person name="Karabika E."/>
            <person name="Karaffa L."/>
            <person name="Karanyi Z."/>
            <person name="Krasevec N."/>
            <person name="Kuo A."/>
            <person name="Kusch H."/>
            <person name="LaButti K."/>
            <person name="Lagendijk E.L."/>
            <person name="Lapidus A."/>
            <person name="Levasseur A."/>
            <person name="Lindquist E."/>
            <person name="Lipzen A."/>
            <person name="Logrieco A.F."/>
            <person name="MacCabe A."/>
            <person name="Maekelae M.R."/>
            <person name="Malavazi I."/>
            <person name="Melin P."/>
            <person name="Meyer V."/>
            <person name="Mielnichuk N."/>
            <person name="Miskei M."/>
            <person name="Molnar A.P."/>
            <person name="Mule G."/>
            <person name="Ngan C.Y."/>
            <person name="Orejas M."/>
            <person name="Orosz E."/>
            <person name="Ouedraogo J.P."/>
            <person name="Overkamp K.M."/>
            <person name="Park H.-S."/>
            <person name="Perrone G."/>
            <person name="Piumi F."/>
            <person name="Punt P.J."/>
            <person name="Ram A.F."/>
            <person name="Ramon A."/>
            <person name="Rauscher S."/>
            <person name="Record E."/>
            <person name="Riano-Pachon D.M."/>
            <person name="Robert V."/>
            <person name="Roehrig J."/>
            <person name="Ruller R."/>
            <person name="Salamov A."/>
            <person name="Salih N.S."/>
            <person name="Samson R.A."/>
            <person name="Sandor E."/>
            <person name="Sanguinetti M."/>
            <person name="Schuetze T."/>
            <person name="Sepcic K."/>
            <person name="Shelest E."/>
            <person name="Sherlock G."/>
            <person name="Sophianopoulou V."/>
            <person name="Squina F.M."/>
            <person name="Sun H."/>
            <person name="Susca A."/>
            <person name="Todd R.B."/>
            <person name="Tsang A."/>
            <person name="Unkles S.E."/>
            <person name="van de Wiele N."/>
            <person name="van Rossen-Uffink D."/>
            <person name="Oliveira J.V."/>
            <person name="Vesth T.C."/>
            <person name="Visser J."/>
            <person name="Yu J.-H."/>
            <person name="Zhou M."/>
            <person name="Andersen M.R."/>
            <person name="Archer D.B."/>
            <person name="Baker S.E."/>
            <person name="Benoit I."/>
            <person name="Brakhage A.A."/>
            <person name="Braus G.H."/>
            <person name="Fischer R."/>
            <person name="Frisvad J.C."/>
            <person name="Goldman G.H."/>
            <person name="Houbraken J."/>
            <person name="Oakley B."/>
            <person name="Pocsi I."/>
            <person name="Scazzocchio C."/>
            <person name="Seiboth B."/>
            <person name="vanKuyk P.A."/>
            <person name="Wortman J."/>
            <person name="Dyer P.S."/>
            <person name="Grigoriev I.V."/>
        </authorList>
    </citation>
    <scope>NUCLEOTIDE SEQUENCE [LARGE SCALE GENOMIC DNA]</scope>
    <source>
        <strain evidence="3">CBS 134.48</strain>
    </source>
</reference>
<feature type="region of interest" description="Disordered" evidence="1">
    <location>
        <begin position="58"/>
        <end position="98"/>
    </location>
</feature>
<sequence>MGVSIPQLNEPRTWRTRGGLIPLWLSRSSKRMYIRGAAGLCAPSKPQRNEQVTIVDETRRGRLYRNPPEEEHLSRASSLRYQGGKGKRHGTIISPREDTAPLHLALPGLDLGLAPTSTSSPNSCSLTRSGGIFPKIGMSTE</sequence>
<dbReference type="Proteomes" id="UP000184304">
    <property type="component" value="Unassembled WGS sequence"/>
</dbReference>
<feature type="region of interest" description="Disordered" evidence="1">
    <location>
        <begin position="116"/>
        <end position="141"/>
    </location>
</feature>
<keyword evidence="3" id="KW-1185">Reference proteome</keyword>
<accession>A0A1L9MXS7</accession>
<feature type="compositionally biased region" description="Polar residues" evidence="1">
    <location>
        <begin position="116"/>
        <end position="128"/>
    </location>
</feature>